<dbReference type="GO" id="GO:0020037">
    <property type="term" value="F:heme binding"/>
    <property type="evidence" value="ECO:0007669"/>
    <property type="project" value="InterPro"/>
</dbReference>
<evidence type="ECO:0000256" key="3">
    <source>
        <dbReference type="ARBA" id="ARBA00023004"/>
    </source>
</evidence>
<keyword evidence="1" id="KW-0349">Heme</keyword>
<gene>
    <name evidence="5" type="ORF">METZ01_LOCUS340843</name>
</gene>
<dbReference type="GO" id="GO:0046872">
    <property type="term" value="F:metal ion binding"/>
    <property type="evidence" value="ECO:0007669"/>
    <property type="project" value="UniProtKB-KW"/>
</dbReference>
<dbReference type="SUPFAM" id="SSF46626">
    <property type="entry name" value="Cytochrome c"/>
    <property type="match status" value="1"/>
</dbReference>
<reference evidence="5" key="1">
    <citation type="submission" date="2018-05" db="EMBL/GenBank/DDBJ databases">
        <authorList>
            <person name="Lanie J.A."/>
            <person name="Ng W.-L."/>
            <person name="Kazmierczak K.M."/>
            <person name="Andrzejewski T.M."/>
            <person name="Davidsen T.M."/>
            <person name="Wayne K.J."/>
            <person name="Tettelin H."/>
            <person name="Glass J.I."/>
            <person name="Rusch D."/>
            <person name="Podicherti R."/>
            <person name="Tsui H.-C.T."/>
            <person name="Winkler M.E."/>
        </authorList>
    </citation>
    <scope>NUCLEOTIDE SEQUENCE</scope>
</reference>
<keyword evidence="2" id="KW-0479">Metal-binding</keyword>
<dbReference type="GO" id="GO:0009055">
    <property type="term" value="F:electron transfer activity"/>
    <property type="evidence" value="ECO:0007669"/>
    <property type="project" value="InterPro"/>
</dbReference>
<feature type="non-terminal residue" evidence="5">
    <location>
        <position position="130"/>
    </location>
</feature>
<dbReference type="PROSITE" id="PS51007">
    <property type="entry name" value="CYTC"/>
    <property type="match status" value="1"/>
</dbReference>
<evidence type="ECO:0000259" key="4">
    <source>
        <dbReference type="PROSITE" id="PS51007"/>
    </source>
</evidence>
<dbReference type="Pfam" id="PF13442">
    <property type="entry name" value="Cytochrome_CBB3"/>
    <property type="match status" value="1"/>
</dbReference>
<accession>A0A382QR36</accession>
<dbReference type="InterPro" id="IPR009056">
    <property type="entry name" value="Cyt_c-like_dom"/>
</dbReference>
<feature type="domain" description="Cytochrome c" evidence="4">
    <location>
        <begin position="43"/>
        <end position="122"/>
    </location>
</feature>
<dbReference type="AlphaFoldDB" id="A0A382QR36"/>
<name>A0A382QR36_9ZZZZ</name>
<dbReference type="Gene3D" id="1.10.760.10">
    <property type="entry name" value="Cytochrome c-like domain"/>
    <property type="match status" value="1"/>
</dbReference>
<dbReference type="InterPro" id="IPR036909">
    <property type="entry name" value="Cyt_c-like_dom_sf"/>
</dbReference>
<evidence type="ECO:0000256" key="1">
    <source>
        <dbReference type="ARBA" id="ARBA00022617"/>
    </source>
</evidence>
<protein>
    <recommendedName>
        <fullName evidence="4">Cytochrome c domain-containing protein</fullName>
    </recommendedName>
</protein>
<organism evidence="5">
    <name type="scientific">marine metagenome</name>
    <dbReference type="NCBI Taxonomy" id="408172"/>
    <lineage>
        <taxon>unclassified sequences</taxon>
        <taxon>metagenomes</taxon>
        <taxon>ecological metagenomes</taxon>
    </lineage>
</organism>
<keyword evidence="3" id="KW-0408">Iron</keyword>
<sequence length="130" mass="14506">MSPLFFTAVFSLTIFANLAFGQKTKGESNTVDHAGILRQLGPRNFAKGQAIYNNLCINCHGSDGKTPALPIARAFGTGELKFGADPYSMFQTLTKGNGLMGPQTWMTPQERYNVIHYIREKFMKPMHPKY</sequence>
<dbReference type="EMBL" id="UINC01116328">
    <property type="protein sequence ID" value="SVC87989.1"/>
    <property type="molecule type" value="Genomic_DNA"/>
</dbReference>
<proteinExistence type="predicted"/>
<evidence type="ECO:0000256" key="2">
    <source>
        <dbReference type="ARBA" id="ARBA00022723"/>
    </source>
</evidence>
<evidence type="ECO:0000313" key="5">
    <source>
        <dbReference type="EMBL" id="SVC87989.1"/>
    </source>
</evidence>